<dbReference type="GO" id="GO:0120147">
    <property type="term" value="F:formylglycine-generating oxidase activity"/>
    <property type="evidence" value="ECO:0007669"/>
    <property type="project" value="TreeGrafter"/>
</dbReference>
<dbReference type="Gene3D" id="3.90.1580.10">
    <property type="entry name" value="paralog of FGE (formylglycine-generating enzyme)"/>
    <property type="match status" value="1"/>
</dbReference>
<dbReference type="Proteomes" id="UP000238338">
    <property type="component" value="Unassembled WGS sequence"/>
</dbReference>
<feature type="domain" description="Sulfatase-modifying factor enzyme-like" evidence="1">
    <location>
        <begin position="38"/>
        <end position="321"/>
    </location>
</feature>
<dbReference type="EMBL" id="PVEP01000002">
    <property type="protein sequence ID" value="PQV57666.1"/>
    <property type="molecule type" value="Genomic_DNA"/>
</dbReference>
<accession>A0A2S8SA46</accession>
<dbReference type="InterPro" id="IPR051043">
    <property type="entry name" value="Sulfatase_Mod_Factor_Kinase"/>
</dbReference>
<evidence type="ECO:0000313" key="2">
    <source>
        <dbReference type="EMBL" id="PQV57666.1"/>
    </source>
</evidence>
<dbReference type="Pfam" id="PF03781">
    <property type="entry name" value="FGE-sulfatase"/>
    <property type="match status" value="1"/>
</dbReference>
<gene>
    <name evidence="2" type="ORF">LX70_01472</name>
</gene>
<evidence type="ECO:0000313" key="3">
    <source>
        <dbReference type="Proteomes" id="UP000238338"/>
    </source>
</evidence>
<name>A0A2S8SA46_9RHOB</name>
<dbReference type="InterPro" id="IPR042095">
    <property type="entry name" value="SUMF_sf"/>
</dbReference>
<reference evidence="2 3" key="1">
    <citation type="submission" date="2018-02" db="EMBL/GenBank/DDBJ databases">
        <title>Genomic Encyclopedia of Archaeal and Bacterial Type Strains, Phase II (KMG-II): from individual species to whole genera.</title>
        <authorList>
            <person name="Goeker M."/>
        </authorList>
    </citation>
    <scope>NUCLEOTIDE SEQUENCE [LARGE SCALE GENOMIC DNA]</scope>
    <source>
        <strain evidence="2 3">DSM 18921</strain>
    </source>
</reference>
<sequence>MLCGFLPLGVAAQEPPSYRLADGRPVTTLEAFQDCDLCPEMIVMPTGSFMMGAIPGESRNPFDITGPVDQKGKVPRVRAPDEINIIPNEHPRHHVDMDIRYAIARNETTHAEWMACVDDGGCTHVPDHRVLMPGGYKPLGPDHPVINVSYLDTLEYVAWLNLKAGEDVYRLPTEAEWEYAARAGTETPFAQGEDLTADQANFSRRSTEHVLSRGKRPGVSLPELVNRYSPVPVQDLDAANGWGVRHMSGNVYELTLSCWSDEHLGLSSDSAYLANGDMSRSCRRVAKGGAFTTAMDGLRPAARVRPTEDYRRDFLGFRVVRELGAVVAE</sequence>
<keyword evidence="3" id="KW-1185">Reference proteome</keyword>
<dbReference type="AlphaFoldDB" id="A0A2S8SA46"/>
<dbReference type="InterPro" id="IPR005532">
    <property type="entry name" value="SUMF_dom"/>
</dbReference>
<comment type="caution">
    <text evidence="2">The sequence shown here is derived from an EMBL/GenBank/DDBJ whole genome shotgun (WGS) entry which is preliminary data.</text>
</comment>
<evidence type="ECO:0000259" key="1">
    <source>
        <dbReference type="Pfam" id="PF03781"/>
    </source>
</evidence>
<dbReference type="InterPro" id="IPR016187">
    <property type="entry name" value="CTDL_fold"/>
</dbReference>
<proteinExistence type="predicted"/>
<dbReference type="PANTHER" id="PTHR23150">
    <property type="entry name" value="SULFATASE MODIFYING FACTOR 1, 2"/>
    <property type="match status" value="1"/>
</dbReference>
<organism evidence="2 3">
    <name type="scientific">Albidovulum denitrificans</name>
    <dbReference type="NCBI Taxonomy" id="404881"/>
    <lineage>
        <taxon>Bacteria</taxon>
        <taxon>Pseudomonadati</taxon>
        <taxon>Pseudomonadota</taxon>
        <taxon>Alphaproteobacteria</taxon>
        <taxon>Rhodobacterales</taxon>
        <taxon>Paracoccaceae</taxon>
        <taxon>Albidovulum</taxon>
    </lineage>
</organism>
<dbReference type="PANTHER" id="PTHR23150:SF35">
    <property type="entry name" value="BLL6746 PROTEIN"/>
    <property type="match status" value="1"/>
</dbReference>
<dbReference type="SUPFAM" id="SSF56436">
    <property type="entry name" value="C-type lectin-like"/>
    <property type="match status" value="1"/>
</dbReference>
<protein>
    <submittedName>
        <fullName evidence="2">Formylglycine-generating enzyme required for sulfatase activity</fullName>
    </submittedName>
</protein>